<dbReference type="EMBL" id="CM001440">
    <property type="protein sequence ID" value="EHR62259.1"/>
    <property type="molecule type" value="Genomic_DNA"/>
</dbReference>
<dbReference type="InterPro" id="IPR023393">
    <property type="entry name" value="START-like_dom_sf"/>
</dbReference>
<evidence type="ECO:0000313" key="2">
    <source>
        <dbReference type="EMBL" id="EHR62259.1"/>
    </source>
</evidence>
<dbReference type="InterPro" id="IPR005031">
    <property type="entry name" value="COQ10_START"/>
</dbReference>
<gene>
    <name evidence="2" type="ORF">SaccyDRAFT_3428</name>
</gene>
<dbReference type="HOGENOM" id="CLU_114455_1_0_11"/>
<dbReference type="AlphaFoldDB" id="H5XR18"/>
<dbReference type="eggNOG" id="COG3832">
    <property type="taxonomic scope" value="Bacteria"/>
</dbReference>
<dbReference type="Proteomes" id="UP000002791">
    <property type="component" value="Chromosome"/>
</dbReference>
<organism evidence="2 3">
    <name type="scientific">Saccharomonospora cyanea NA-134</name>
    <dbReference type="NCBI Taxonomy" id="882082"/>
    <lineage>
        <taxon>Bacteria</taxon>
        <taxon>Bacillati</taxon>
        <taxon>Actinomycetota</taxon>
        <taxon>Actinomycetes</taxon>
        <taxon>Pseudonocardiales</taxon>
        <taxon>Pseudonocardiaceae</taxon>
        <taxon>Saccharomonospora</taxon>
    </lineage>
</organism>
<name>H5XR18_9PSEU</name>
<sequence>MSTTRYRFRTRWWLPADQSAVFAMLADLVGYPRWWPDVRSVRRIDGDTAEVRARSSLPFTLVMLLHRIEEDERRGVLAVGLRGDLRGFLRVEVSRDGLGTGVDVVQEVEARSRLLRVLSPWARPLLRLNHAAMMSRGRAGLMRRLAGGAGGTTRETARR</sequence>
<reference evidence="2 3" key="1">
    <citation type="submission" date="2011-11" db="EMBL/GenBank/DDBJ databases">
        <title>The Noncontiguous Finished sequence of Saccharomonospora cyanea NA-134.</title>
        <authorList>
            <consortium name="US DOE Joint Genome Institute"/>
            <person name="Lucas S."/>
            <person name="Han J."/>
            <person name="Lapidus A."/>
            <person name="Cheng J.-F."/>
            <person name="Goodwin L."/>
            <person name="Pitluck S."/>
            <person name="Peters L."/>
            <person name="Ovchinnikova G."/>
            <person name="Lu M."/>
            <person name="Detter J.C."/>
            <person name="Han C."/>
            <person name="Tapia R."/>
            <person name="Land M."/>
            <person name="Hauser L."/>
            <person name="Kyrpides N."/>
            <person name="Ivanova N."/>
            <person name="Pagani I."/>
            <person name="Brambilla E.-M."/>
            <person name="Klenk H.-P."/>
            <person name="Woyke T."/>
        </authorList>
    </citation>
    <scope>NUCLEOTIDE SEQUENCE [LARGE SCALE GENOMIC DNA]</scope>
    <source>
        <strain evidence="2 3">NA-134</strain>
    </source>
</reference>
<dbReference type="OrthoDB" id="5402478at2"/>
<feature type="domain" description="Coenzyme Q-binding protein COQ10 START" evidence="1">
    <location>
        <begin position="15"/>
        <end position="116"/>
    </location>
</feature>
<protein>
    <submittedName>
        <fullName evidence="2">Polyketide cyclase / dehydrase and lipid transport</fullName>
    </submittedName>
</protein>
<evidence type="ECO:0000313" key="3">
    <source>
        <dbReference type="Proteomes" id="UP000002791"/>
    </source>
</evidence>
<dbReference type="Pfam" id="PF03364">
    <property type="entry name" value="Polyketide_cyc"/>
    <property type="match status" value="1"/>
</dbReference>
<dbReference type="SUPFAM" id="SSF55961">
    <property type="entry name" value="Bet v1-like"/>
    <property type="match status" value="1"/>
</dbReference>
<accession>H5XR18</accession>
<proteinExistence type="predicted"/>
<dbReference type="Gene3D" id="3.30.530.20">
    <property type="match status" value="1"/>
</dbReference>
<keyword evidence="3" id="KW-1185">Reference proteome</keyword>
<dbReference type="STRING" id="882082.SaccyDRAFT_3428"/>
<dbReference type="RefSeq" id="WP_005457919.1">
    <property type="nucleotide sequence ID" value="NZ_CM001440.1"/>
</dbReference>
<evidence type="ECO:0000259" key="1">
    <source>
        <dbReference type="Pfam" id="PF03364"/>
    </source>
</evidence>